<evidence type="ECO:0000259" key="1">
    <source>
        <dbReference type="SMART" id="SM00829"/>
    </source>
</evidence>
<name>A0ABW8NAG0_9MICC</name>
<dbReference type="SMART" id="SM00829">
    <property type="entry name" value="PKS_ER"/>
    <property type="match status" value="1"/>
</dbReference>
<dbReference type="Gene3D" id="3.40.50.720">
    <property type="entry name" value="NAD(P)-binding Rossmann-like Domain"/>
    <property type="match status" value="1"/>
</dbReference>
<evidence type="ECO:0000313" key="2">
    <source>
        <dbReference type="EMBL" id="MFK4640572.1"/>
    </source>
</evidence>
<proteinExistence type="predicted"/>
<protein>
    <submittedName>
        <fullName evidence="2">NADPH2:quinone reductase</fullName>
        <ecNumber evidence="2">1.6.5.5</ecNumber>
    </submittedName>
</protein>
<dbReference type="PANTHER" id="PTHR43677">
    <property type="entry name" value="SHORT-CHAIN DEHYDROGENASE/REDUCTASE"/>
    <property type="match status" value="1"/>
</dbReference>
<dbReference type="InterPro" id="IPR013154">
    <property type="entry name" value="ADH-like_N"/>
</dbReference>
<dbReference type="InterPro" id="IPR013149">
    <property type="entry name" value="ADH-like_C"/>
</dbReference>
<dbReference type="EMBL" id="JBIYEW010000003">
    <property type="protein sequence ID" value="MFK4640572.1"/>
    <property type="molecule type" value="Genomic_DNA"/>
</dbReference>
<dbReference type="EC" id="1.6.5.5" evidence="2"/>
<dbReference type="PANTHER" id="PTHR43677:SF4">
    <property type="entry name" value="QUINONE OXIDOREDUCTASE-LIKE PROTEIN 2"/>
    <property type="match status" value="1"/>
</dbReference>
<dbReference type="GO" id="GO:0003960">
    <property type="term" value="F:quinone reductase (NADPH) activity"/>
    <property type="evidence" value="ECO:0007669"/>
    <property type="project" value="UniProtKB-EC"/>
</dbReference>
<feature type="domain" description="Enoyl reductase (ER)" evidence="1">
    <location>
        <begin position="10"/>
        <end position="316"/>
    </location>
</feature>
<dbReference type="Gene3D" id="3.90.180.10">
    <property type="entry name" value="Medium-chain alcohol dehydrogenases, catalytic domain"/>
    <property type="match status" value="1"/>
</dbReference>
<dbReference type="InterPro" id="IPR011032">
    <property type="entry name" value="GroES-like_sf"/>
</dbReference>
<dbReference type="Pfam" id="PF08240">
    <property type="entry name" value="ADH_N"/>
    <property type="match status" value="1"/>
</dbReference>
<sequence length="324" mass="32964">MRALVLTHHQSFDGLVLSELAAPQPGAGQVSIDVEYAGVGLIDALWVNGAMPSGPGFVPGLEVSGTVRSLGEGVGNFDVGQQVAAILPAAGGFADVACAPAALVSPIPAGLGVDLAAVVSVNTVTAHLALTTVARFSAGESLLVHAGVGGLGSQFAQVARALGAGRVDAVVGTSAKQNIARELGYDHSYLRSELESIPSSTYDIVVDPVGGAATEAGFRVLRGGGRLVRVGNASQAPDVALSSMAHWIENKTTAGFNVGAWLAEHPGQGTTSLKWALEATAQGLIRVDLTRVGEVDQISDLLATLERGETTGKLAVRMGATFKE</sequence>
<accession>A0ABW8NAG0</accession>
<keyword evidence="2" id="KW-0560">Oxidoreductase</keyword>
<organism evidence="2 3">
    <name type="scientific">Paenarthrobacter histidinolovorans</name>
    <dbReference type="NCBI Taxonomy" id="43664"/>
    <lineage>
        <taxon>Bacteria</taxon>
        <taxon>Bacillati</taxon>
        <taxon>Actinomycetota</taxon>
        <taxon>Actinomycetes</taxon>
        <taxon>Micrococcales</taxon>
        <taxon>Micrococcaceae</taxon>
        <taxon>Paenarthrobacter</taxon>
    </lineage>
</organism>
<dbReference type="InterPro" id="IPR051397">
    <property type="entry name" value="Zn-ADH-like_protein"/>
</dbReference>
<dbReference type="Proteomes" id="UP001620520">
    <property type="component" value="Unassembled WGS sequence"/>
</dbReference>
<dbReference type="RefSeq" id="WP_404595181.1">
    <property type="nucleotide sequence ID" value="NZ_JBIYEW010000003.1"/>
</dbReference>
<dbReference type="SUPFAM" id="SSF50129">
    <property type="entry name" value="GroES-like"/>
    <property type="match status" value="1"/>
</dbReference>
<gene>
    <name evidence="2" type="ORF">ABIA52_003461</name>
</gene>
<evidence type="ECO:0000313" key="3">
    <source>
        <dbReference type="Proteomes" id="UP001620520"/>
    </source>
</evidence>
<dbReference type="InterPro" id="IPR020843">
    <property type="entry name" value="ER"/>
</dbReference>
<dbReference type="InterPro" id="IPR036291">
    <property type="entry name" value="NAD(P)-bd_dom_sf"/>
</dbReference>
<comment type="caution">
    <text evidence="2">The sequence shown here is derived from an EMBL/GenBank/DDBJ whole genome shotgun (WGS) entry which is preliminary data.</text>
</comment>
<dbReference type="Pfam" id="PF00107">
    <property type="entry name" value="ADH_zinc_N"/>
    <property type="match status" value="1"/>
</dbReference>
<dbReference type="SUPFAM" id="SSF51735">
    <property type="entry name" value="NAD(P)-binding Rossmann-fold domains"/>
    <property type="match status" value="1"/>
</dbReference>
<keyword evidence="3" id="KW-1185">Reference proteome</keyword>
<reference evidence="2 3" key="1">
    <citation type="submission" date="2024-10" db="EMBL/GenBank/DDBJ databases">
        <title>Novel secondary metabolite-producing bacteria for plant disease control.</title>
        <authorList>
            <person name="Chevrette M."/>
        </authorList>
    </citation>
    <scope>NUCLEOTIDE SEQUENCE [LARGE SCALE GENOMIC DNA]</scope>
    <source>
        <strain evidence="2 3">J30 TE3557</strain>
    </source>
</reference>